<protein>
    <recommendedName>
        <fullName evidence="3">DUF4218 domain-containing protein</fullName>
    </recommendedName>
</protein>
<evidence type="ECO:0000256" key="2">
    <source>
        <dbReference type="SAM" id="Phobius"/>
    </source>
</evidence>
<dbReference type="PANTHER" id="PTHR48258:SF3">
    <property type="entry name" value="FK506-BINDING PROTEIN 4-LIKE ISOFORM X1"/>
    <property type="match status" value="1"/>
</dbReference>
<keyword evidence="5" id="KW-1185">Reference proteome</keyword>
<evidence type="ECO:0000313" key="5">
    <source>
        <dbReference type="Proteomes" id="UP001289374"/>
    </source>
</evidence>
<dbReference type="PANTHER" id="PTHR48258">
    <property type="entry name" value="DUF4218 DOMAIN-CONTAINING PROTEIN-RELATED"/>
    <property type="match status" value="1"/>
</dbReference>
<comment type="caution">
    <text evidence="4">The sequence shown here is derived from an EMBL/GenBank/DDBJ whole genome shotgun (WGS) entry which is preliminary data.</text>
</comment>
<accession>A0AAE2BLW8</accession>
<gene>
    <name evidence="4" type="ORF">Sango_2081700</name>
</gene>
<evidence type="ECO:0000313" key="4">
    <source>
        <dbReference type="EMBL" id="KAK4390184.1"/>
    </source>
</evidence>
<keyword evidence="2" id="KW-0812">Transmembrane</keyword>
<evidence type="ECO:0000256" key="1">
    <source>
        <dbReference type="SAM" id="MobiDB-lite"/>
    </source>
</evidence>
<dbReference type="InterPro" id="IPR025452">
    <property type="entry name" value="DUF4218"/>
</dbReference>
<keyword evidence="2" id="KW-0472">Membrane</keyword>
<feature type="domain" description="DUF4218" evidence="3">
    <location>
        <begin position="68"/>
        <end position="117"/>
    </location>
</feature>
<sequence length="214" mass="24417">MYNKNLPGRAGLTPEFEDGVKTFIKWAKGQRRLMDGDKISLLFQSICSTTLMLISFMSWKIVLPSSCAILRRYFRKLFFDSIEHLIVHLPYEACVGGLVQYMWIYPSEGFLHELKNKYFESNVQSKQSMPRRNDECTSINDGFQVSIFNYPDRASGATKKRWLSGPNGTSSTYDRALHQKPRSGLARSCSAQTPAYVTAPNDDDDECADVHYLD</sequence>
<dbReference type="Proteomes" id="UP001289374">
    <property type="component" value="Unassembled WGS sequence"/>
</dbReference>
<reference evidence="4" key="2">
    <citation type="journal article" date="2024" name="Plant">
        <title>Genomic evolution and insights into agronomic trait innovations of Sesamum species.</title>
        <authorList>
            <person name="Miao H."/>
            <person name="Wang L."/>
            <person name="Qu L."/>
            <person name="Liu H."/>
            <person name="Sun Y."/>
            <person name="Le M."/>
            <person name="Wang Q."/>
            <person name="Wei S."/>
            <person name="Zheng Y."/>
            <person name="Lin W."/>
            <person name="Duan Y."/>
            <person name="Cao H."/>
            <person name="Xiong S."/>
            <person name="Wang X."/>
            <person name="Wei L."/>
            <person name="Li C."/>
            <person name="Ma Q."/>
            <person name="Ju M."/>
            <person name="Zhao R."/>
            <person name="Li G."/>
            <person name="Mu C."/>
            <person name="Tian Q."/>
            <person name="Mei H."/>
            <person name="Zhang T."/>
            <person name="Gao T."/>
            <person name="Zhang H."/>
        </authorList>
    </citation>
    <scope>NUCLEOTIDE SEQUENCE</scope>
    <source>
        <strain evidence="4">K16</strain>
    </source>
</reference>
<evidence type="ECO:0000259" key="3">
    <source>
        <dbReference type="Pfam" id="PF13960"/>
    </source>
</evidence>
<name>A0AAE2BLW8_9LAMI</name>
<dbReference type="Pfam" id="PF13960">
    <property type="entry name" value="DUF4218"/>
    <property type="match status" value="1"/>
</dbReference>
<keyword evidence="2" id="KW-1133">Transmembrane helix</keyword>
<proteinExistence type="predicted"/>
<feature type="transmembrane region" description="Helical" evidence="2">
    <location>
        <begin position="41"/>
        <end position="62"/>
    </location>
</feature>
<dbReference type="AlphaFoldDB" id="A0AAE2BLW8"/>
<reference evidence="4" key="1">
    <citation type="submission" date="2020-06" db="EMBL/GenBank/DDBJ databases">
        <authorList>
            <person name="Li T."/>
            <person name="Hu X."/>
            <person name="Zhang T."/>
            <person name="Song X."/>
            <person name="Zhang H."/>
            <person name="Dai N."/>
            <person name="Sheng W."/>
            <person name="Hou X."/>
            <person name="Wei L."/>
        </authorList>
    </citation>
    <scope>NUCLEOTIDE SEQUENCE</scope>
    <source>
        <strain evidence="4">K16</strain>
        <tissue evidence="4">Leaf</tissue>
    </source>
</reference>
<organism evidence="4 5">
    <name type="scientific">Sesamum angolense</name>
    <dbReference type="NCBI Taxonomy" id="2727404"/>
    <lineage>
        <taxon>Eukaryota</taxon>
        <taxon>Viridiplantae</taxon>
        <taxon>Streptophyta</taxon>
        <taxon>Embryophyta</taxon>
        <taxon>Tracheophyta</taxon>
        <taxon>Spermatophyta</taxon>
        <taxon>Magnoliopsida</taxon>
        <taxon>eudicotyledons</taxon>
        <taxon>Gunneridae</taxon>
        <taxon>Pentapetalae</taxon>
        <taxon>asterids</taxon>
        <taxon>lamiids</taxon>
        <taxon>Lamiales</taxon>
        <taxon>Pedaliaceae</taxon>
        <taxon>Sesamum</taxon>
    </lineage>
</organism>
<dbReference type="EMBL" id="JACGWL010000012">
    <property type="protein sequence ID" value="KAK4390184.1"/>
    <property type="molecule type" value="Genomic_DNA"/>
</dbReference>
<feature type="region of interest" description="Disordered" evidence="1">
    <location>
        <begin position="157"/>
        <end position="177"/>
    </location>
</feature>